<dbReference type="GO" id="GO:0016740">
    <property type="term" value="F:transferase activity"/>
    <property type="evidence" value="ECO:0007669"/>
    <property type="project" value="UniProtKB-KW"/>
</dbReference>
<gene>
    <name evidence="1" type="ORF">AWL63_06235</name>
</gene>
<organism evidence="1 2">
    <name type="scientific">Sphingomonas panacis</name>
    <dbReference type="NCBI Taxonomy" id="1560345"/>
    <lineage>
        <taxon>Bacteria</taxon>
        <taxon>Pseudomonadati</taxon>
        <taxon>Pseudomonadota</taxon>
        <taxon>Alphaproteobacteria</taxon>
        <taxon>Sphingomonadales</taxon>
        <taxon>Sphingomonadaceae</taxon>
        <taxon>Sphingomonas</taxon>
    </lineage>
</organism>
<accession>A0A1B3Z885</accession>
<dbReference type="Proteomes" id="UP000094256">
    <property type="component" value="Chromosome"/>
</dbReference>
<protein>
    <submittedName>
        <fullName evidence="1">Acetyltransferase</fullName>
    </submittedName>
</protein>
<dbReference type="STRING" id="1560345.AWL63_06235"/>
<dbReference type="EMBL" id="CP014168">
    <property type="protein sequence ID" value="AOH83630.1"/>
    <property type="molecule type" value="Genomic_DNA"/>
</dbReference>
<evidence type="ECO:0000313" key="2">
    <source>
        <dbReference type="Proteomes" id="UP000094256"/>
    </source>
</evidence>
<name>A0A1B3Z885_9SPHN</name>
<reference evidence="1 2" key="1">
    <citation type="submission" date="2016-01" db="EMBL/GenBank/DDBJ databases">
        <title>Complete genome and mega plasmid sequence of Sphingomonas panacis DCY99 elicits systemic resistance in rice to Xanthomonas oryzae.</title>
        <authorList>
            <person name="Kim Y.J."/>
            <person name="Yang D.C."/>
            <person name="Sing P."/>
        </authorList>
    </citation>
    <scope>NUCLEOTIDE SEQUENCE [LARGE SCALE GENOMIC DNA]</scope>
    <source>
        <strain evidence="1 2">DCY99</strain>
    </source>
</reference>
<keyword evidence="2" id="KW-1185">Reference proteome</keyword>
<sequence length="38" mass="4311">MADLAIVFHWSPAVMDPMSVAELMSWRERAAARHNPES</sequence>
<dbReference type="InterPro" id="IPR009493">
    <property type="entry name" value="P2_GpE"/>
</dbReference>
<dbReference type="OrthoDB" id="8566531at2"/>
<dbReference type="RefSeq" id="WP_069204203.1">
    <property type="nucleotide sequence ID" value="NZ_CP014168.1"/>
</dbReference>
<dbReference type="AlphaFoldDB" id="A0A1B3Z885"/>
<dbReference type="Pfam" id="PF06528">
    <property type="entry name" value="Phage_P2_GpE"/>
    <property type="match status" value="1"/>
</dbReference>
<proteinExistence type="predicted"/>
<evidence type="ECO:0000313" key="1">
    <source>
        <dbReference type="EMBL" id="AOH83630.1"/>
    </source>
</evidence>
<dbReference type="KEGG" id="span:AWL63_06235"/>
<keyword evidence="1" id="KW-0808">Transferase</keyword>